<evidence type="ECO:0000259" key="9">
    <source>
        <dbReference type="Pfam" id="PF00482"/>
    </source>
</evidence>
<feature type="domain" description="Type II secretion system protein GspF" evidence="9">
    <location>
        <begin position="64"/>
        <end position="185"/>
    </location>
</feature>
<keyword evidence="6 8" id="KW-1133">Transmembrane helix</keyword>
<dbReference type="Proteomes" id="UP000573499">
    <property type="component" value="Unassembled WGS sequence"/>
</dbReference>
<protein>
    <submittedName>
        <fullName evidence="10">Type II secretion system F family protein</fullName>
    </submittedName>
</protein>
<sequence length="394" mass="42962">MQYRAKVLTKAMAVDFVEVEAGSEQEARRFVSSSGVRVLDLRAVRTGLKRPAGQKAFNLTVFNQQLHSLLEAGQTVVDAIAILGRNDRRGRHRAIYDTLLQSLEHGYQLSAAMAALPSVFPPLYVAMVRASETTGTVRAAIRRFMLYQRQVDEIRGKLKAAATYPAILLGVGFLVISFLLMYVLPRFSAVYDDAGQTRNGTAGFVQAWGGFVRNNATLAWSVLLLVAGAVALMVGHPALRAVIYRKALTIPLLGERMQILQLARLYRTMGMLLRSGVTVLNAMRMTQASMPAAMHADLTAAALAVSEGKAMSLVMSECNLSTEVAQRLLVAGESSGNLEEMMERIADFYDEETATWIDTAGRFIEPALMLGIGVIVGAIVLMLYSPIFDLANIV</sequence>
<evidence type="ECO:0000313" key="10">
    <source>
        <dbReference type="EMBL" id="MBA5689974.1"/>
    </source>
</evidence>
<comment type="similarity">
    <text evidence="2">Belongs to the GSP F family.</text>
</comment>
<dbReference type="GO" id="GO:0005886">
    <property type="term" value="C:plasma membrane"/>
    <property type="evidence" value="ECO:0007669"/>
    <property type="project" value="UniProtKB-SubCell"/>
</dbReference>
<keyword evidence="11" id="KW-1185">Reference proteome</keyword>
<feature type="transmembrane region" description="Helical" evidence="8">
    <location>
        <begin position="218"/>
        <end position="239"/>
    </location>
</feature>
<gene>
    <name evidence="10" type="ORF">H3H39_23270</name>
</gene>
<feature type="domain" description="Type II secretion system protein GspF" evidence="9">
    <location>
        <begin position="266"/>
        <end position="386"/>
    </location>
</feature>
<feature type="transmembrane region" description="Helical" evidence="8">
    <location>
        <begin position="164"/>
        <end position="184"/>
    </location>
</feature>
<dbReference type="Pfam" id="PF00482">
    <property type="entry name" value="T2SSF"/>
    <property type="match status" value="2"/>
</dbReference>
<comment type="subcellular location">
    <subcellularLocation>
        <location evidence="1">Cell inner membrane</location>
        <topology evidence="1">Multi-pass membrane protein</topology>
    </subcellularLocation>
</comment>
<keyword evidence="3" id="KW-1003">Cell membrane</keyword>
<dbReference type="AlphaFoldDB" id="A0A7W2IMT5"/>
<dbReference type="GO" id="GO:0015628">
    <property type="term" value="P:protein secretion by the type II secretion system"/>
    <property type="evidence" value="ECO:0007669"/>
    <property type="project" value="TreeGrafter"/>
</dbReference>
<keyword evidence="4" id="KW-0997">Cell inner membrane</keyword>
<dbReference type="Gene3D" id="1.20.81.30">
    <property type="entry name" value="Type II secretion system (T2SS), domain F"/>
    <property type="match status" value="2"/>
</dbReference>
<evidence type="ECO:0000256" key="5">
    <source>
        <dbReference type="ARBA" id="ARBA00022692"/>
    </source>
</evidence>
<keyword evidence="5 8" id="KW-0812">Transmembrane</keyword>
<dbReference type="PANTHER" id="PTHR30012">
    <property type="entry name" value="GENERAL SECRETION PATHWAY PROTEIN"/>
    <property type="match status" value="1"/>
</dbReference>
<dbReference type="InterPro" id="IPR018076">
    <property type="entry name" value="T2SS_GspF_dom"/>
</dbReference>
<evidence type="ECO:0000256" key="2">
    <source>
        <dbReference type="ARBA" id="ARBA00005745"/>
    </source>
</evidence>
<name>A0A7W2IMT5_9BURK</name>
<dbReference type="InterPro" id="IPR003004">
    <property type="entry name" value="GspF/PilC"/>
</dbReference>
<evidence type="ECO:0000256" key="7">
    <source>
        <dbReference type="ARBA" id="ARBA00023136"/>
    </source>
</evidence>
<evidence type="ECO:0000256" key="4">
    <source>
        <dbReference type="ARBA" id="ARBA00022519"/>
    </source>
</evidence>
<evidence type="ECO:0000313" key="11">
    <source>
        <dbReference type="Proteomes" id="UP000573499"/>
    </source>
</evidence>
<dbReference type="PANTHER" id="PTHR30012:SF7">
    <property type="entry name" value="PROTEIN TRANSPORT PROTEIN HOFC HOMOLOG"/>
    <property type="match status" value="1"/>
</dbReference>
<keyword evidence="7 8" id="KW-0472">Membrane</keyword>
<evidence type="ECO:0000256" key="8">
    <source>
        <dbReference type="SAM" id="Phobius"/>
    </source>
</evidence>
<evidence type="ECO:0000256" key="3">
    <source>
        <dbReference type="ARBA" id="ARBA00022475"/>
    </source>
</evidence>
<comment type="caution">
    <text evidence="10">The sequence shown here is derived from an EMBL/GenBank/DDBJ whole genome shotgun (WGS) entry which is preliminary data.</text>
</comment>
<dbReference type="InterPro" id="IPR042094">
    <property type="entry name" value="T2SS_GspF_sf"/>
</dbReference>
<dbReference type="PRINTS" id="PR00812">
    <property type="entry name" value="BCTERIALGSPF"/>
</dbReference>
<dbReference type="RefSeq" id="WP_182156766.1">
    <property type="nucleotide sequence ID" value="NZ_JACEZU010000013.1"/>
</dbReference>
<organism evidence="10 11">
    <name type="scientific">Rugamonas apoptosis</name>
    <dbReference type="NCBI Taxonomy" id="2758570"/>
    <lineage>
        <taxon>Bacteria</taxon>
        <taxon>Pseudomonadati</taxon>
        <taxon>Pseudomonadota</taxon>
        <taxon>Betaproteobacteria</taxon>
        <taxon>Burkholderiales</taxon>
        <taxon>Oxalobacteraceae</taxon>
        <taxon>Telluria group</taxon>
        <taxon>Rugamonas</taxon>
    </lineage>
</organism>
<dbReference type="EMBL" id="JACEZU010000013">
    <property type="protein sequence ID" value="MBA5689974.1"/>
    <property type="molecule type" value="Genomic_DNA"/>
</dbReference>
<reference evidence="10 11" key="1">
    <citation type="submission" date="2020-07" db="EMBL/GenBank/DDBJ databases">
        <title>Novel species isolated from subtropical streams in China.</title>
        <authorList>
            <person name="Lu H."/>
        </authorList>
    </citation>
    <scope>NUCLEOTIDE SEQUENCE [LARGE SCALE GENOMIC DNA]</scope>
    <source>
        <strain evidence="10 11">LX47W</strain>
    </source>
</reference>
<accession>A0A7W2IMT5</accession>
<evidence type="ECO:0000256" key="1">
    <source>
        <dbReference type="ARBA" id="ARBA00004429"/>
    </source>
</evidence>
<feature type="transmembrane region" description="Helical" evidence="8">
    <location>
        <begin position="367"/>
        <end position="387"/>
    </location>
</feature>
<evidence type="ECO:0000256" key="6">
    <source>
        <dbReference type="ARBA" id="ARBA00022989"/>
    </source>
</evidence>
<proteinExistence type="inferred from homology"/>